<feature type="transmembrane region" description="Helical" evidence="2">
    <location>
        <begin position="64"/>
        <end position="84"/>
    </location>
</feature>
<sequence>MRQWRESFWSVMSKQTKHNADVHSISDARESHSDEMRTRMIRYSVSMSIRLVCFVLVFVVPYVWLQWVMIAGAVFLPYFAVIVANGGSDTSNIRHSDALIDRAPVREIEAKVVDAGPDDGDDVLSGEIVDESADPVHHGSHAASPGRPGARD</sequence>
<protein>
    <submittedName>
        <fullName evidence="3">DUF3099 domain-containing protein</fullName>
    </submittedName>
</protein>
<name>A0A2S5IZT9_9MICC</name>
<dbReference type="OrthoDB" id="4229919at2"/>
<comment type="caution">
    <text evidence="3">The sequence shown here is derived from an EMBL/GenBank/DDBJ whole genome shotgun (WGS) entry which is preliminary data.</text>
</comment>
<feature type="compositionally biased region" description="Acidic residues" evidence="1">
    <location>
        <begin position="116"/>
        <end position="133"/>
    </location>
</feature>
<dbReference type="AlphaFoldDB" id="A0A2S5IZT9"/>
<dbReference type="EMBL" id="PRKW01000002">
    <property type="protein sequence ID" value="PPB50010.1"/>
    <property type="molecule type" value="Genomic_DNA"/>
</dbReference>
<evidence type="ECO:0000313" key="4">
    <source>
        <dbReference type="Proteomes" id="UP000239297"/>
    </source>
</evidence>
<dbReference type="InterPro" id="IPR021449">
    <property type="entry name" value="DUF3099"/>
</dbReference>
<reference evidence="3 4" key="1">
    <citation type="journal article" date="2014" name="Int. J. Syst. Evol. Microbiol.">
        <title>Arthrobacter pityocampae sp. nov., isolated from Thaumetopoea pityocampa (Lep., Thaumetopoeidae).</title>
        <authorList>
            <person name="Ince I.A."/>
            <person name="Demirbag Z."/>
            <person name="Kati H."/>
        </authorList>
    </citation>
    <scope>NUCLEOTIDE SEQUENCE [LARGE SCALE GENOMIC DNA]</scope>
    <source>
        <strain evidence="3 4">Tp2</strain>
    </source>
</reference>
<gene>
    <name evidence="3" type="ORF">C4K88_04830</name>
</gene>
<keyword evidence="2" id="KW-1133">Transmembrane helix</keyword>
<organism evidence="3 4">
    <name type="scientific">Arthrobacter pityocampae</name>
    <dbReference type="NCBI Taxonomy" id="547334"/>
    <lineage>
        <taxon>Bacteria</taxon>
        <taxon>Bacillati</taxon>
        <taxon>Actinomycetota</taxon>
        <taxon>Actinomycetes</taxon>
        <taxon>Micrococcales</taxon>
        <taxon>Micrococcaceae</taxon>
        <taxon>Arthrobacter</taxon>
    </lineage>
</organism>
<dbReference type="Proteomes" id="UP000239297">
    <property type="component" value="Unassembled WGS sequence"/>
</dbReference>
<proteinExistence type="predicted"/>
<feature type="region of interest" description="Disordered" evidence="1">
    <location>
        <begin position="114"/>
        <end position="152"/>
    </location>
</feature>
<evidence type="ECO:0000256" key="1">
    <source>
        <dbReference type="SAM" id="MobiDB-lite"/>
    </source>
</evidence>
<evidence type="ECO:0000313" key="3">
    <source>
        <dbReference type="EMBL" id="PPB50010.1"/>
    </source>
</evidence>
<dbReference type="Pfam" id="PF11298">
    <property type="entry name" value="DUF3099"/>
    <property type="match status" value="1"/>
</dbReference>
<evidence type="ECO:0000256" key="2">
    <source>
        <dbReference type="SAM" id="Phobius"/>
    </source>
</evidence>
<accession>A0A2S5IZT9</accession>
<keyword evidence="2" id="KW-0472">Membrane</keyword>
<keyword evidence="2" id="KW-0812">Transmembrane</keyword>
<feature type="transmembrane region" description="Helical" evidence="2">
    <location>
        <begin position="40"/>
        <end position="58"/>
    </location>
</feature>
<keyword evidence="4" id="KW-1185">Reference proteome</keyword>